<keyword evidence="2" id="KW-0808">Transferase</keyword>
<dbReference type="GO" id="GO:0016746">
    <property type="term" value="F:acyltransferase activity"/>
    <property type="evidence" value="ECO:0007669"/>
    <property type="project" value="UniProtKB-KW"/>
</dbReference>
<sequence length="124" mass="13789">MQAAPELKQGIIADTHAHIGIGLSSPEHVFLKSVGPEGQILGYILLRNAWNLSDLFIDPKAQGRGLGKALFFAALSHVQARDHRGYIRVNSSLNAEAFYRKLGFESFTIDKPYPNYVVPLIHYL</sequence>
<dbReference type="RefSeq" id="WP_408622541.1">
    <property type="nucleotide sequence ID" value="NZ_JBEQCT010000001.1"/>
</dbReference>
<accession>A0ABW9G409</accession>
<dbReference type="InterPro" id="IPR000182">
    <property type="entry name" value="GNAT_dom"/>
</dbReference>
<dbReference type="CDD" id="cd04301">
    <property type="entry name" value="NAT_SF"/>
    <property type="match status" value="1"/>
</dbReference>
<gene>
    <name evidence="2" type="ORF">ABUE30_04440</name>
</gene>
<keyword evidence="2" id="KW-0012">Acyltransferase</keyword>
<dbReference type="Gene3D" id="3.40.630.30">
    <property type="match status" value="1"/>
</dbReference>
<comment type="caution">
    <text evidence="2">The sequence shown here is derived from an EMBL/GenBank/DDBJ whole genome shotgun (WGS) entry which is preliminary data.</text>
</comment>
<feature type="domain" description="N-acetyltransferase" evidence="1">
    <location>
        <begin position="1"/>
        <end position="124"/>
    </location>
</feature>
<evidence type="ECO:0000313" key="2">
    <source>
        <dbReference type="EMBL" id="MFM2484322.1"/>
    </source>
</evidence>
<protein>
    <submittedName>
        <fullName evidence="2">GNAT family N-acetyltransferase</fullName>
        <ecNumber evidence="2">2.3.1.-</ecNumber>
    </submittedName>
</protein>
<dbReference type="EC" id="2.3.1.-" evidence="2"/>
<evidence type="ECO:0000313" key="3">
    <source>
        <dbReference type="Proteomes" id="UP001629953"/>
    </source>
</evidence>
<dbReference type="Proteomes" id="UP001629953">
    <property type="component" value="Unassembled WGS sequence"/>
</dbReference>
<dbReference type="InterPro" id="IPR016181">
    <property type="entry name" value="Acyl_CoA_acyltransferase"/>
</dbReference>
<keyword evidence="3" id="KW-1185">Reference proteome</keyword>
<evidence type="ECO:0000259" key="1">
    <source>
        <dbReference type="PROSITE" id="PS51186"/>
    </source>
</evidence>
<name>A0ABW9G409_9GAMM</name>
<proteinExistence type="predicted"/>
<dbReference type="Pfam" id="PF13673">
    <property type="entry name" value="Acetyltransf_10"/>
    <property type="match status" value="1"/>
</dbReference>
<reference evidence="2 3" key="1">
    <citation type="journal article" date="2013" name="Int. J. Syst. Evol. Microbiol.">
        <title>Celerinatantimonas yamalensis sp. nov., a cold-adapted diazotrophic bacterium from a cold permafrost brine.</title>
        <authorList>
            <person name="Shcherbakova V."/>
            <person name="Chuvilskaya N."/>
            <person name="Rivkina E."/>
            <person name="Demidov N."/>
            <person name="Uchaeva V."/>
            <person name="Suetin S."/>
            <person name="Suzina N."/>
            <person name="Gilichinsky D."/>
        </authorList>
    </citation>
    <scope>NUCLEOTIDE SEQUENCE [LARGE SCALE GENOMIC DNA]</scope>
    <source>
        <strain evidence="2 3">C7</strain>
    </source>
</reference>
<dbReference type="SUPFAM" id="SSF55729">
    <property type="entry name" value="Acyl-CoA N-acyltransferases (Nat)"/>
    <property type="match status" value="1"/>
</dbReference>
<dbReference type="EMBL" id="JBEQCT010000001">
    <property type="protein sequence ID" value="MFM2484322.1"/>
    <property type="molecule type" value="Genomic_DNA"/>
</dbReference>
<dbReference type="PROSITE" id="PS51186">
    <property type="entry name" value="GNAT"/>
    <property type="match status" value="1"/>
</dbReference>
<organism evidence="2 3">
    <name type="scientific">Celerinatantimonas yamalensis</name>
    <dbReference type="NCBI Taxonomy" id="559956"/>
    <lineage>
        <taxon>Bacteria</taxon>
        <taxon>Pseudomonadati</taxon>
        <taxon>Pseudomonadota</taxon>
        <taxon>Gammaproteobacteria</taxon>
        <taxon>Celerinatantimonadaceae</taxon>
        <taxon>Celerinatantimonas</taxon>
    </lineage>
</organism>